<dbReference type="EMBL" id="AEJB01000423">
    <property type="protein sequence ID" value="ELP64799.1"/>
    <property type="molecule type" value="Genomic_DNA"/>
</dbReference>
<gene>
    <name evidence="1" type="ORF">STRTUCAR8_00824</name>
</gene>
<dbReference type="Proteomes" id="UP000010931">
    <property type="component" value="Unassembled WGS sequence"/>
</dbReference>
<dbReference type="InterPro" id="IPR036291">
    <property type="entry name" value="NAD(P)-bd_dom_sf"/>
</dbReference>
<accession>L7F0X4</accession>
<proteinExistence type="predicted"/>
<reference evidence="1 2" key="1">
    <citation type="journal article" date="2011" name="Plasmid">
        <title>Streptomyces turgidiscabies Car8 contains a modular pathogenicity island that shares virulence genes with other actinobacterial plant pathogens.</title>
        <authorList>
            <person name="Huguet-Tapia J.C."/>
            <person name="Badger J.H."/>
            <person name="Loria R."/>
            <person name="Pettis G.S."/>
        </authorList>
    </citation>
    <scope>NUCLEOTIDE SEQUENCE [LARGE SCALE GENOMIC DNA]</scope>
    <source>
        <strain evidence="1 2">Car8</strain>
    </source>
</reference>
<dbReference type="PATRIC" id="fig|698760.3.peg.6354"/>
<evidence type="ECO:0000313" key="1">
    <source>
        <dbReference type="EMBL" id="ELP64799.1"/>
    </source>
</evidence>
<evidence type="ECO:0000313" key="2">
    <source>
        <dbReference type="Proteomes" id="UP000010931"/>
    </source>
</evidence>
<protein>
    <recommendedName>
        <fullName evidence="3">Ornithine cyclodeaminase</fullName>
    </recommendedName>
</protein>
<keyword evidence="2" id="KW-1185">Reference proteome</keyword>
<dbReference type="Gene3D" id="3.30.1780.10">
    <property type="entry name" value="ornithine cyclodeaminase, domain 1"/>
    <property type="match status" value="1"/>
</dbReference>
<name>L7F0X4_STRT8</name>
<dbReference type="Gene3D" id="3.40.50.720">
    <property type="entry name" value="NAD(P)-binding Rossmann-like Domain"/>
    <property type="match status" value="1"/>
</dbReference>
<organism evidence="1 2">
    <name type="scientific">Streptomyces turgidiscabies (strain Car8)</name>
    <dbReference type="NCBI Taxonomy" id="698760"/>
    <lineage>
        <taxon>Bacteria</taxon>
        <taxon>Bacillati</taxon>
        <taxon>Actinomycetota</taxon>
        <taxon>Actinomycetes</taxon>
        <taxon>Kitasatosporales</taxon>
        <taxon>Streptomycetaceae</taxon>
        <taxon>Streptomyces</taxon>
    </lineage>
</organism>
<comment type="caution">
    <text evidence="1">The sequence shown here is derived from an EMBL/GenBank/DDBJ whole genome shotgun (WGS) entry which is preliminary data.</text>
</comment>
<dbReference type="InterPro" id="IPR023401">
    <property type="entry name" value="ODC_N"/>
</dbReference>
<dbReference type="AlphaFoldDB" id="L7F0X4"/>
<dbReference type="RefSeq" id="WP_006380174.1">
    <property type="nucleotide sequence ID" value="NZ_AEJB01000423.1"/>
</dbReference>
<evidence type="ECO:0008006" key="3">
    <source>
        <dbReference type="Google" id="ProtNLM"/>
    </source>
</evidence>
<dbReference type="SUPFAM" id="SSF51735">
    <property type="entry name" value="NAD(P)-binding Rossmann-fold domains"/>
    <property type="match status" value="1"/>
</dbReference>
<dbReference type="GeneID" id="97403703"/>
<sequence length="53" mass="5796">MGEIVAGRKPGRESPGETNLFWHRGLSLSDIALGAAMLRKAEERGLGQKLRFS</sequence>